<reference evidence="2" key="2">
    <citation type="submission" date="2015-01" db="EMBL/GenBank/DDBJ databases">
        <title>Evolutionary Origins and Diversification of the Mycorrhizal Mutualists.</title>
        <authorList>
            <consortium name="DOE Joint Genome Institute"/>
            <consortium name="Mycorrhizal Genomics Consortium"/>
            <person name="Kohler A."/>
            <person name="Kuo A."/>
            <person name="Nagy L.G."/>
            <person name="Floudas D."/>
            <person name="Copeland A."/>
            <person name="Barry K.W."/>
            <person name="Cichocki N."/>
            <person name="Veneault-Fourrey C."/>
            <person name="LaButti K."/>
            <person name="Lindquist E.A."/>
            <person name="Lipzen A."/>
            <person name="Lundell T."/>
            <person name="Morin E."/>
            <person name="Murat C."/>
            <person name="Riley R."/>
            <person name="Ohm R."/>
            <person name="Sun H."/>
            <person name="Tunlid A."/>
            <person name="Henrissat B."/>
            <person name="Grigoriev I.V."/>
            <person name="Hibbett D.S."/>
            <person name="Martin F."/>
        </authorList>
    </citation>
    <scope>NUCLEOTIDE SEQUENCE [LARGE SCALE GENOMIC DNA]</scope>
    <source>
        <strain evidence="2">MUT 4182</strain>
    </source>
</reference>
<evidence type="ECO:0000313" key="1">
    <source>
        <dbReference type="EMBL" id="KIO20353.1"/>
    </source>
</evidence>
<reference evidence="1 2" key="1">
    <citation type="submission" date="2014-04" db="EMBL/GenBank/DDBJ databases">
        <authorList>
            <consortium name="DOE Joint Genome Institute"/>
            <person name="Kuo A."/>
            <person name="Girlanda M."/>
            <person name="Perotto S."/>
            <person name="Kohler A."/>
            <person name="Nagy L.G."/>
            <person name="Floudas D."/>
            <person name="Copeland A."/>
            <person name="Barry K.W."/>
            <person name="Cichocki N."/>
            <person name="Veneault-Fourrey C."/>
            <person name="LaButti K."/>
            <person name="Lindquist E.A."/>
            <person name="Lipzen A."/>
            <person name="Lundell T."/>
            <person name="Morin E."/>
            <person name="Murat C."/>
            <person name="Sun H."/>
            <person name="Tunlid A."/>
            <person name="Henrissat B."/>
            <person name="Grigoriev I.V."/>
            <person name="Hibbett D.S."/>
            <person name="Martin F."/>
            <person name="Nordberg H.P."/>
            <person name="Cantor M.N."/>
            <person name="Hua S.X."/>
        </authorList>
    </citation>
    <scope>NUCLEOTIDE SEQUENCE [LARGE SCALE GENOMIC DNA]</scope>
    <source>
        <strain evidence="1 2">MUT 4182</strain>
    </source>
</reference>
<evidence type="ECO:0000313" key="2">
    <source>
        <dbReference type="Proteomes" id="UP000054248"/>
    </source>
</evidence>
<dbReference type="AlphaFoldDB" id="A0A0C3KFW3"/>
<dbReference type="HOGENOM" id="CLU_2160263_0_0_1"/>
<dbReference type="Proteomes" id="UP000054248">
    <property type="component" value="Unassembled WGS sequence"/>
</dbReference>
<protein>
    <submittedName>
        <fullName evidence="1">Uncharacterized protein</fullName>
    </submittedName>
</protein>
<organism evidence="1 2">
    <name type="scientific">Tulasnella calospora MUT 4182</name>
    <dbReference type="NCBI Taxonomy" id="1051891"/>
    <lineage>
        <taxon>Eukaryota</taxon>
        <taxon>Fungi</taxon>
        <taxon>Dikarya</taxon>
        <taxon>Basidiomycota</taxon>
        <taxon>Agaricomycotina</taxon>
        <taxon>Agaricomycetes</taxon>
        <taxon>Cantharellales</taxon>
        <taxon>Tulasnellaceae</taxon>
        <taxon>Tulasnella</taxon>
    </lineage>
</organism>
<keyword evidence="2" id="KW-1185">Reference proteome</keyword>
<name>A0A0C3KFW3_9AGAM</name>
<sequence>MVIDLLKEAEFSQPLSTEVYLTVESLDAFPPVLEFLAKPTESEVERLPRLQELYLKLQMIPVGIIEELILEHEELRSVLWSRSLTIGEGWSEPEEIKQRILDAPPQQRWFR</sequence>
<dbReference type="EMBL" id="KN823177">
    <property type="protein sequence ID" value="KIO20353.1"/>
    <property type="molecule type" value="Genomic_DNA"/>
</dbReference>
<accession>A0A0C3KFW3</accession>
<gene>
    <name evidence="1" type="ORF">M407DRAFT_245833</name>
</gene>
<proteinExistence type="predicted"/>